<keyword evidence="1" id="KW-0175">Coiled coil</keyword>
<proteinExistence type="predicted"/>
<reference evidence="2 3" key="1">
    <citation type="submission" date="2023-09" db="EMBL/GenBank/DDBJ databases">
        <title>Pangenome analysis of Batrachochytrium dendrobatidis and related Chytrids.</title>
        <authorList>
            <person name="Yacoub M.N."/>
            <person name="Stajich J.E."/>
            <person name="James T.Y."/>
        </authorList>
    </citation>
    <scope>NUCLEOTIDE SEQUENCE [LARGE SCALE GENOMIC DNA]</scope>
    <source>
        <strain evidence="2 3">JEL0888</strain>
    </source>
</reference>
<accession>A0ABR4NGP9</accession>
<evidence type="ECO:0000313" key="2">
    <source>
        <dbReference type="EMBL" id="KAL2918714.1"/>
    </source>
</evidence>
<sequence>MLVSMRLKRAGVGAGGIASNGSPAQSHRVAPAAHLKSQMDRAQRASRAVSSLNQLAKRQEDVDGKIAQLEADVARLKKQLEEMRIKALICSGSKLRLD</sequence>
<organism evidence="2 3">
    <name type="scientific">Polyrhizophydium stewartii</name>
    <dbReference type="NCBI Taxonomy" id="2732419"/>
    <lineage>
        <taxon>Eukaryota</taxon>
        <taxon>Fungi</taxon>
        <taxon>Fungi incertae sedis</taxon>
        <taxon>Chytridiomycota</taxon>
        <taxon>Chytridiomycota incertae sedis</taxon>
        <taxon>Chytridiomycetes</taxon>
        <taxon>Rhizophydiales</taxon>
        <taxon>Rhizophydiales incertae sedis</taxon>
        <taxon>Polyrhizophydium</taxon>
    </lineage>
</organism>
<feature type="coiled-coil region" evidence="1">
    <location>
        <begin position="52"/>
        <end position="86"/>
    </location>
</feature>
<dbReference type="Proteomes" id="UP001527925">
    <property type="component" value="Unassembled WGS sequence"/>
</dbReference>
<name>A0ABR4NGP9_9FUNG</name>
<dbReference type="EMBL" id="JADGIZ020000005">
    <property type="protein sequence ID" value="KAL2918714.1"/>
    <property type="molecule type" value="Genomic_DNA"/>
</dbReference>
<evidence type="ECO:0000256" key="1">
    <source>
        <dbReference type="SAM" id="Coils"/>
    </source>
</evidence>
<evidence type="ECO:0000313" key="3">
    <source>
        <dbReference type="Proteomes" id="UP001527925"/>
    </source>
</evidence>
<protein>
    <submittedName>
        <fullName evidence="2">Uncharacterized protein</fullName>
    </submittedName>
</protein>
<keyword evidence="3" id="KW-1185">Reference proteome</keyword>
<comment type="caution">
    <text evidence="2">The sequence shown here is derived from an EMBL/GenBank/DDBJ whole genome shotgun (WGS) entry which is preliminary data.</text>
</comment>
<dbReference type="Gene3D" id="1.20.5.170">
    <property type="match status" value="1"/>
</dbReference>
<gene>
    <name evidence="2" type="ORF">HK105_201548</name>
</gene>